<gene>
    <name evidence="2" type="ORF">SDC9_168066</name>
</gene>
<organism evidence="2">
    <name type="scientific">bioreactor metagenome</name>
    <dbReference type="NCBI Taxonomy" id="1076179"/>
    <lineage>
        <taxon>unclassified sequences</taxon>
        <taxon>metagenomes</taxon>
        <taxon>ecological metagenomes</taxon>
    </lineage>
</organism>
<protein>
    <submittedName>
        <fullName evidence="2">Uncharacterized protein</fullName>
    </submittedName>
</protein>
<accession>A0A645G1H3</accession>
<evidence type="ECO:0000256" key="1">
    <source>
        <dbReference type="SAM" id="MobiDB-lite"/>
    </source>
</evidence>
<reference evidence="2" key="1">
    <citation type="submission" date="2019-08" db="EMBL/GenBank/DDBJ databases">
        <authorList>
            <person name="Kucharzyk K."/>
            <person name="Murdoch R.W."/>
            <person name="Higgins S."/>
            <person name="Loffler F."/>
        </authorList>
    </citation>
    <scope>NUCLEOTIDE SEQUENCE</scope>
</reference>
<sequence length="112" mass="12461">MLGQRGKVLFRLLVKQGDGILPLGIIYAMIIEIGAGTADNISARQRGDAVVMVIMGEECRIRRGVLLYIFRCCKLIAVDQLIFRDRFAPQRQNTGNEQHGADHYGEQADTDA</sequence>
<name>A0A645G1H3_9ZZZZ</name>
<evidence type="ECO:0000313" key="2">
    <source>
        <dbReference type="EMBL" id="MPN20687.1"/>
    </source>
</evidence>
<dbReference type="EMBL" id="VSSQ01068503">
    <property type="protein sequence ID" value="MPN20687.1"/>
    <property type="molecule type" value="Genomic_DNA"/>
</dbReference>
<dbReference type="AlphaFoldDB" id="A0A645G1H3"/>
<proteinExistence type="predicted"/>
<comment type="caution">
    <text evidence="2">The sequence shown here is derived from an EMBL/GenBank/DDBJ whole genome shotgun (WGS) entry which is preliminary data.</text>
</comment>
<feature type="region of interest" description="Disordered" evidence="1">
    <location>
        <begin position="92"/>
        <end position="112"/>
    </location>
</feature>